<dbReference type="Proteomes" id="UP001148018">
    <property type="component" value="Unassembled WGS sequence"/>
</dbReference>
<gene>
    <name evidence="1" type="ORF">NHX12_025012</name>
</gene>
<dbReference type="EMBL" id="JANIIK010000040">
    <property type="protein sequence ID" value="KAJ3607961.1"/>
    <property type="molecule type" value="Genomic_DNA"/>
</dbReference>
<dbReference type="AlphaFoldDB" id="A0A9Q0ISY6"/>
<protein>
    <submittedName>
        <fullName evidence="1">Uncharacterized protein</fullName>
    </submittedName>
</protein>
<comment type="caution">
    <text evidence="1">The sequence shown here is derived from an EMBL/GenBank/DDBJ whole genome shotgun (WGS) entry which is preliminary data.</text>
</comment>
<proteinExistence type="predicted"/>
<name>A0A9Q0ISY6_9TELE</name>
<accession>A0A9Q0ISY6</accession>
<sequence length="77" mass="8244">MERFSLDVGKRPRRLSAAGGRESSLAAMAEVLDSVRVARLGNWLLKMIVAGVGLPVRGAGRVSSTHAVIQDHYGSRV</sequence>
<reference evidence="1" key="1">
    <citation type="submission" date="2022-07" db="EMBL/GenBank/DDBJ databases">
        <title>Chromosome-level genome of Muraenolepis orangiensis.</title>
        <authorList>
            <person name="Kim J."/>
        </authorList>
    </citation>
    <scope>NUCLEOTIDE SEQUENCE</scope>
    <source>
        <strain evidence="1">KU_S4_2022</strain>
        <tissue evidence="1">Muscle</tissue>
    </source>
</reference>
<keyword evidence="2" id="KW-1185">Reference proteome</keyword>
<evidence type="ECO:0000313" key="1">
    <source>
        <dbReference type="EMBL" id="KAJ3607961.1"/>
    </source>
</evidence>
<organism evidence="1 2">
    <name type="scientific">Muraenolepis orangiensis</name>
    <name type="common">Patagonian moray cod</name>
    <dbReference type="NCBI Taxonomy" id="630683"/>
    <lineage>
        <taxon>Eukaryota</taxon>
        <taxon>Metazoa</taxon>
        <taxon>Chordata</taxon>
        <taxon>Craniata</taxon>
        <taxon>Vertebrata</taxon>
        <taxon>Euteleostomi</taxon>
        <taxon>Actinopterygii</taxon>
        <taxon>Neopterygii</taxon>
        <taxon>Teleostei</taxon>
        <taxon>Neoteleostei</taxon>
        <taxon>Acanthomorphata</taxon>
        <taxon>Zeiogadaria</taxon>
        <taxon>Gadariae</taxon>
        <taxon>Gadiformes</taxon>
        <taxon>Muraenolepidoidei</taxon>
        <taxon>Muraenolepididae</taxon>
        <taxon>Muraenolepis</taxon>
    </lineage>
</organism>
<evidence type="ECO:0000313" key="2">
    <source>
        <dbReference type="Proteomes" id="UP001148018"/>
    </source>
</evidence>